<reference evidence="2 3" key="1">
    <citation type="submission" date="2023-11" db="EMBL/GenBank/DDBJ databases">
        <title>Detection of rare carbapenemases in Enterobacterales - comparison of two colorimetric and two CIM-based carbapenemase assays.</title>
        <authorList>
            <person name="Schaffarczyk L."/>
            <person name="Noster J."/>
            <person name="Stelzer Y."/>
            <person name="Sattler J."/>
            <person name="Gatermann S."/>
            <person name="Hamprecht A."/>
        </authorList>
    </citation>
    <scope>NUCLEOTIDE SEQUENCE [LARGE SCALE GENOMIC DNA]</scope>
    <source>
        <strain evidence="2 3">CIM-Carb-136</strain>
    </source>
</reference>
<comment type="caution">
    <text evidence="2">The sequence shown here is derived from an EMBL/GenBank/DDBJ whole genome shotgun (WGS) entry which is preliminary data.</text>
</comment>
<dbReference type="EMBL" id="JAXABG010000002">
    <property type="protein sequence ID" value="MDX7081728.1"/>
    <property type="molecule type" value="Genomic_DNA"/>
</dbReference>
<evidence type="ECO:0000256" key="1">
    <source>
        <dbReference type="SAM" id="Phobius"/>
    </source>
</evidence>
<evidence type="ECO:0000313" key="3">
    <source>
        <dbReference type="Proteomes" id="UP001275057"/>
    </source>
</evidence>
<proteinExistence type="predicted"/>
<gene>
    <name evidence="2" type="ORF">SJ435_04935</name>
</gene>
<dbReference type="AlphaFoldDB" id="A0ABD5IE39"/>
<sequence>MSGKFLTLLSAKVRAELKQNLKNNAVYKRHRWSLPERAQIYCSTHYLRAMLLLWTAAAGAVTAAEYFRPVFHSFAVTYLKGVTVLPAWMSNLLGAQLTIIGIVFPLVVGLISVLFQKKSSRIHIQSAYQLHSGYMFAGLSGLSLAAFIVIGGLFSSAGDKYRTTAFAITALVWMLFNLGLSIWFFISSLNILDDKKRDRLMLKYFQSEIVENFILRSLINAWLRHPGNYLDRNHIKGIEILRWYVSGEEKMQLLPYYVGEGKDITDVRLRPLSFLLRFLRPVKNSNGELILLPSLGRKQDTITLIASSDVIFPRGWPFLLRRCFIRGRNKNWKEYRYITRDFYGEAYDALEDGNISSFISAADRLVETYTTLKKSFRYADGNYLDKCGDNGLLTFSQSFHRDFYAFSHTTVKSLETTGEYFRHVMTIPFSVYRDSDSWELSDFEQYITSLFHVWHALTDLKTGYGNNLTVAQELRHRELVKDFIGEWESWYMWRRLQNRAGEQSDSDQTCLLAHLFHTAQTVITAVMKDDRFASEHSSDMLLLWYGRNNFEEHFEYYRWHSFLFTPALLSLKPDGADWQGVLRGHEYSASKTLATVFDNAHADVRLLTAGYILSHISQKRNVPLKEVVRRLLNSDLVYPTGAHDRLTFSFKSATDIIDSIIRLEHRNNGREDGWYGMLTGLIRKFSSFSDTETISGRIYMGTYEDVRNIYGSYADIAFYLSAGPLTVSRRVQDALDDNIFSYYTKQQIINQLNGMKRREDALSDGYLMPEKDFKVKITAFNITLDAYIQAFSLSMHDELIHAEIDTERLRKTDLTLTHGLPDMLAQDALLSRFSFSSVENRDTAWEARSVCGTMPKIIIARGINGNVYGELTPLQEVKNYLLHDVYRMLSQLPPQQTENVRNVDELLQHVREMTADRDGFTLIFFGTRLGSELRELTHHADRHADLGITVDLTSPRDGLMPLRINGCDVYQVWGYKGCYSLLVRNSIFGNLHLRRDPEGLLFSSSWQTEGEDPLTGSVTTTWHQMLEINGAVVARFDHL</sequence>
<dbReference type="Proteomes" id="UP001275057">
    <property type="component" value="Unassembled WGS sequence"/>
</dbReference>
<keyword evidence="1" id="KW-0472">Membrane</keyword>
<dbReference type="RefSeq" id="WP_319856810.1">
    <property type="nucleotide sequence ID" value="NZ_JAXABG010000002.1"/>
</dbReference>
<feature type="transmembrane region" description="Helical" evidence="1">
    <location>
        <begin position="134"/>
        <end position="154"/>
    </location>
</feature>
<organism evidence="2 3">
    <name type="scientific">Serratia marcescens</name>
    <dbReference type="NCBI Taxonomy" id="615"/>
    <lineage>
        <taxon>Bacteria</taxon>
        <taxon>Pseudomonadati</taxon>
        <taxon>Pseudomonadota</taxon>
        <taxon>Gammaproteobacteria</taxon>
        <taxon>Enterobacterales</taxon>
        <taxon>Yersiniaceae</taxon>
        <taxon>Serratia</taxon>
    </lineage>
</organism>
<name>A0ABD5IE39_SERMA</name>
<feature type="transmembrane region" description="Helical" evidence="1">
    <location>
        <begin position="87"/>
        <end position="114"/>
    </location>
</feature>
<feature type="transmembrane region" description="Helical" evidence="1">
    <location>
        <begin position="46"/>
        <end position="67"/>
    </location>
</feature>
<feature type="transmembrane region" description="Helical" evidence="1">
    <location>
        <begin position="166"/>
        <end position="192"/>
    </location>
</feature>
<evidence type="ECO:0000313" key="2">
    <source>
        <dbReference type="EMBL" id="MDX7081728.1"/>
    </source>
</evidence>
<keyword evidence="1" id="KW-1133">Transmembrane helix</keyword>
<keyword evidence="1" id="KW-0812">Transmembrane</keyword>
<protein>
    <submittedName>
        <fullName evidence="2">Uncharacterized protein</fullName>
    </submittedName>
</protein>
<accession>A0ABD5IE39</accession>